<accession>A0A7J0DAV1</accession>
<evidence type="ECO:0000256" key="1">
    <source>
        <dbReference type="SAM" id="Phobius"/>
    </source>
</evidence>
<proteinExistence type="predicted"/>
<dbReference type="EMBL" id="BJWL01000139">
    <property type="protein sequence ID" value="GFS31232.1"/>
    <property type="molecule type" value="Genomic_DNA"/>
</dbReference>
<reference evidence="3" key="1">
    <citation type="submission" date="2019-07" db="EMBL/GenBank/DDBJ databases">
        <title>De Novo Assembly of kiwifruit Actinidia rufa.</title>
        <authorList>
            <person name="Sugita-Konishi S."/>
            <person name="Sato K."/>
            <person name="Mori E."/>
            <person name="Abe Y."/>
            <person name="Kisaki G."/>
            <person name="Hamano K."/>
            <person name="Suezawa K."/>
            <person name="Otani M."/>
            <person name="Fukuda T."/>
            <person name="Manabe T."/>
            <person name="Gomi K."/>
            <person name="Tabuchi M."/>
            <person name="Akimitsu K."/>
            <person name="Kataoka I."/>
        </authorList>
    </citation>
    <scope>NUCLEOTIDE SEQUENCE [LARGE SCALE GENOMIC DNA]</scope>
    <source>
        <strain evidence="3">cv. Fuchu</strain>
    </source>
</reference>
<name>A0A7J0DAV1_9ERIC</name>
<protein>
    <submittedName>
        <fullName evidence="2">Uncharacterized protein</fullName>
    </submittedName>
</protein>
<evidence type="ECO:0000313" key="2">
    <source>
        <dbReference type="EMBL" id="GFS31232.1"/>
    </source>
</evidence>
<keyword evidence="1" id="KW-0812">Transmembrane</keyword>
<evidence type="ECO:0000313" key="3">
    <source>
        <dbReference type="Proteomes" id="UP000585474"/>
    </source>
</evidence>
<keyword evidence="1" id="KW-0472">Membrane</keyword>
<dbReference type="Proteomes" id="UP000585474">
    <property type="component" value="Unassembled WGS sequence"/>
</dbReference>
<keyword evidence="1" id="KW-1133">Transmembrane helix</keyword>
<organism evidence="2 3">
    <name type="scientific">Actinidia rufa</name>
    <dbReference type="NCBI Taxonomy" id="165716"/>
    <lineage>
        <taxon>Eukaryota</taxon>
        <taxon>Viridiplantae</taxon>
        <taxon>Streptophyta</taxon>
        <taxon>Embryophyta</taxon>
        <taxon>Tracheophyta</taxon>
        <taxon>Spermatophyta</taxon>
        <taxon>Magnoliopsida</taxon>
        <taxon>eudicotyledons</taxon>
        <taxon>Gunneridae</taxon>
        <taxon>Pentapetalae</taxon>
        <taxon>asterids</taxon>
        <taxon>Ericales</taxon>
        <taxon>Actinidiaceae</taxon>
        <taxon>Actinidia</taxon>
    </lineage>
</organism>
<dbReference type="AlphaFoldDB" id="A0A7J0DAV1"/>
<keyword evidence="3" id="KW-1185">Reference proteome</keyword>
<sequence length="157" mass="17312">MVFRTEIRRRGPPSLLYCGSSSSVPALARSCELDVLALWVRFLLGKLRIAIYFSSVCICHSAINVGATCPRLVRLRARLSSCAEILCLIPKAHLVWTRVRTAATFACPMGLVGRLPAQNFHAPTKTCSGYFLASSPSLLGVCLAFILRPCFEFSREF</sequence>
<gene>
    <name evidence="2" type="ORF">Acr_00g0016340</name>
</gene>
<feature type="transmembrane region" description="Helical" evidence="1">
    <location>
        <begin position="129"/>
        <end position="147"/>
    </location>
</feature>
<comment type="caution">
    <text evidence="2">The sequence shown here is derived from an EMBL/GenBank/DDBJ whole genome shotgun (WGS) entry which is preliminary data.</text>
</comment>